<dbReference type="SFLD" id="SFLDG01386">
    <property type="entry name" value="main_SPASM_domain-containing"/>
    <property type="match status" value="1"/>
</dbReference>
<keyword evidence="8" id="KW-1185">Reference proteome</keyword>
<dbReference type="GO" id="GO:0046872">
    <property type="term" value="F:metal ion binding"/>
    <property type="evidence" value="ECO:0007669"/>
    <property type="project" value="UniProtKB-KW"/>
</dbReference>
<dbReference type="SFLD" id="SFLDG01384">
    <property type="entry name" value="thioether_bond_formation_requi"/>
    <property type="match status" value="1"/>
</dbReference>
<dbReference type="Pfam" id="PF04055">
    <property type="entry name" value="Radical_SAM"/>
    <property type="match status" value="1"/>
</dbReference>
<evidence type="ECO:0000256" key="4">
    <source>
        <dbReference type="ARBA" id="ARBA00023004"/>
    </source>
</evidence>
<dbReference type="InterPro" id="IPR007197">
    <property type="entry name" value="rSAM"/>
</dbReference>
<comment type="caution">
    <text evidence="7">The sequence shown here is derived from an EMBL/GenBank/DDBJ whole genome shotgun (WGS) entry which is preliminary data.</text>
</comment>
<feature type="domain" description="Radical SAM core" evidence="6">
    <location>
        <begin position="108"/>
        <end position="333"/>
    </location>
</feature>
<dbReference type="PANTHER" id="PTHR43273">
    <property type="entry name" value="ANAEROBIC SULFATASE-MATURATING ENZYME HOMOLOG ASLB-RELATED"/>
    <property type="match status" value="1"/>
</dbReference>
<evidence type="ECO:0000259" key="6">
    <source>
        <dbReference type="PROSITE" id="PS51918"/>
    </source>
</evidence>
<comment type="cofactor">
    <cofactor evidence="1">
        <name>[4Fe-4S] cluster</name>
        <dbReference type="ChEBI" id="CHEBI:49883"/>
    </cofactor>
</comment>
<dbReference type="NCBIfam" id="TIGR04085">
    <property type="entry name" value="rSAM_more_4Fe4S"/>
    <property type="match status" value="1"/>
</dbReference>
<dbReference type="GO" id="GO:0051536">
    <property type="term" value="F:iron-sulfur cluster binding"/>
    <property type="evidence" value="ECO:0007669"/>
    <property type="project" value="UniProtKB-KW"/>
</dbReference>
<protein>
    <recommendedName>
        <fullName evidence="6">Radical SAM core domain-containing protein</fullName>
    </recommendedName>
</protein>
<dbReference type="CDD" id="cd01335">
    <property type="entry name" value="Radical_SAM"/>
    <property type="match status" value="1"/>
</dbReference>
<evidence type="ECO:0000256" key="3">
    <source>
        <dbReference type="ARBA" id="ARBA00022723"/>
    </source>
</evidence>
<reference evidence="7 8" key="1">
    <citation type="submission" date="2020-08" db="EMBL/GenBank/DDBJ databases">
        <title>Genome sequencing of Purple Non-Sulfur Bacteria from various extreme environments.</title>
        <authorList>
            <person name="Mayer M."/>
        </authorList>
    </citation>
    <scope>NUCLEOTIDE SEQUENCE [LARGE SCALE GENOMIC DNA]</scope>
    <source>
        <strain evidence="7 8">JA131</strain>
    </source>
</reference>
<organism evidence="7 8">
    <name type="scientific">Roseospira visakhapatnamensis</name>
    <dbReference type="NCBI Taxonomy" id="390880"/>
    <lineage>
        <taxon>Bacteria</taxon>
        <taxon>Pseudomonadati</taxon>
        <taxon>Pseudomonadota</taxon>
        <taxon>Alphaproteobacteria</taxon>
        <taxon>Rhodospirillales</taxon>
        <taxon>Rhodospirillaceae</taxon>
        <taxon>Roseospira</taxon>
    </lineage>
</organism>
<dbReference type="Proteomes" id="UP000554286">
    <property type="component" value="Unassembled WGS sequence"/>
</dbReference>
<keyword evidence="5" id="KW-0411">Iron-sulfur</keyword>
<dbReference type="SFLD" id="SFLDG01067">
    <property type="entry name" value="SPASM/twitch_domain_containing"/>
    <property type="match status" value="1"/>
</dbReference>
<dbReference type="RefSeq" id="WP_184046520.1">
    <property type="nucleotide sequence ID" value="NZ_JACIGK010000024.1"/>
</dbReference>
<evidence type="ECO:0000256" key="5">
    <source>
        <dbReference type="ARBA" id="ARBA00023014"/>
    </source>
</evidence>
<dbReference type="InterPro" id="IPR023885">
    <property type="entry name" value="4Fe4S-binding_SPASM_dom"/>
</dbReference>
<dbReference type="SFLD" id="SFLDS00029">
    <property type="entry name" value="Radical_SAM"/>
    <property type="match status" value="1"/>
</dbReference>
<dbReference type="InterPro" id="IPR023867">
    <property type="entry name" value="Sulphatase_maturase_rSAM"/>
</dbReference>
<dbReference type="SUPFAM" id="SSF102114">
    <property type="entry name" value="Radical SAM enzymes"/>
    <property type="match status" value="1"/>
</dbReference>
<dbReference type="PANTHER" id="PTHR43273:SF8">
    <property type="entry name" value="RADICAL SAM DOMAIN PROTEIN"/>
    <property type="match status" value="1"/>
</dbReference>
<dbReference type="PROSITE" id="PS51918">
    <property type="entry name" value="RADICAL_SAM"/>
    <property type="match status" value="1"/>
</dbReference>
<proteinExistence type="predicted"/>
<evidence type="ECO:0000313" key="7">
    <source>
        <dbReference type="EMBL" id="MBB4267275.1"/>
    </source>
</evidence>
<sequence length="505" mass="54403">MSDWTTHAEHAPACLPSCGSGRFTVVTGETRSYLFLPELYSLCQAPDAVFEALSPFESGRFAANLPGLKPGELAARATMRDLIAERRHDTPDLVDGAATGASADPGTTDGITDLVLNVSQTCNLACAYCYADALNKTNTRMSPETAEAAIDRALSLSRAGLHSVKFLGGEPTLAFDTIRHAVAHVERRGRAMGRPAPAFVVVTNGTRVTDAMIAFFRAHDVYVLVSLDGPAGIHDTLRPRAGGQGSHDAASRTVTRMVAAGVDVAVEGVYTKAHADRGLSVADMARHYRDLGITEMQISLALGTWHGQHCPDDLAAIADDFARLARDSVRSLRTTRPFLLRGIHFVLDGLVTREVRAHACGAGRTFMAVNADGTAYPCYLLESEETRYGPVGDDWDGARHARIAARFQANGKAHHPQCQQCWARELCHTCLGARFLSDPRIDKPPDWFCAVQKTAMSAALGAFADAVADDATRPLFLRNLRRVIEPRRPTRISGPPTLPAPVAAE</sequence>
<dbReference type="InterPro" id="IPR058240">
    <property type="entry name" value="rSAM_sf"/>
</dbReference>
<keyword evidence="2" id="KW-0949">S-adenosyl-L-methionine</keyword>
<evidence type="ECO:0000313" key="8">
    <source>
        <dbReference type="Proteomes" id="UP000554286"/>
    </source>
</evidence>
<keyword evidence="3" id="KW-0479">Metal-binding</keyword>
<name>A0A7W6WAK5_9PROT</name>
<dbReference type="GO" id="GO:0016491">
    <property type="term" value="F:oxidoreductase activity"/>
    <property type="evidence" value="ECO:0007669"/>
    <property type="project" value="InterPro"/>
</dbReference>
<keyword evidence="4" id="KW-0408">Iron</keyword>
<accession>A0A7W6WAK5</accession>
<gene>
    <name evidence="7" type="ORF">GGD89_002916</name>
</gene>
<dbReference type="AlphaFoldDB" id="A0A7W6WAK5"/>
<evidence type="ECO:0000256" key="1">
    <source>
        <dbReference type="ARBA" id="ARBA00001966"/>
    </source>
</evidence>
<dbReference type="EMBL" id="JACIGK010000024">
    <property type="protein sequence ID" value="MBB4267275.1"/>
    <property type="molecule type" value="Genomic_DNA"/>
</dbReference>
<dbReference type="Gene3D" id="3.20.20.70">
    <property type="entry name" value="Aldolase class I"/>
    <property type="match status" value="1"/>
</dbReference>
<dbReference type="InterPro" id="IPR013785">
    <property type="entry name" value="Aldolase_TIM"/>
</dbReference>
<evidence type="ECO:0000256" key="2">
    <source>
        <dbReference type="ARBA" id="ARBA00022691"/>
    </source>
</evidence>